<proteinExistence type="predicted"/>
<dbReference type="RefSeq" id="WP_073148786.1">
    <property type="nucleotide sequence ID" value="NZ_FQYY01000003.1"/>
</dbReference>
<name>A0A1M6CIF6_9FLAO</name>
<dbReference type="Proteomes" id="UP000184225">
    <property type="component" value="Unassembled WGS sequence"/>
</dbReference>
<gene>
    <name evidence="1" type="ORF">SAMN04488096_10312</name>
</gene>
<protein>
    <submittedName>
        <fullName evidence="1">Uncharacterized protein</fullName>
    </submittedName>
</protein>
<dbReference type="EMBL" id="FQYY01000003">
    <property type="protein sequence ID" value="SHI60777.1"/>
    <property type="molecule type" value="Genomic_DNA"/>
</dbReference>
<accession>A0A1M6CIF6</accession>
<dbReference type="OrthoDB" id="1260731at2"/>
<evidence type="ECO:0000313" key="1">
    <source>
        <dbReference type="EMBL" id="SHI60777.1"/>
    </source>
</evidence>
<dbReference type="STRING" id="579105.SAMN04488096_10312"/>
<organism evidence="1 2">
    <name type="scientific">Mesonia phycicola</name>
    <dbReference type="NCBI Taxonomy" id="579105"/>
    <lineage>
        <taxon>Bacteria</taxon>
        <taxon>Pseudomonadati</taxon>
        <taxon>Bacteroidota</taxon>
        <taxon>Flavobacteriia</taxon>
        <taxon>Flavobacteriales</taxon>
        <taxon>Flavobacteriaceae</taxon>
        <taxon>Mesonia</taxon>
    </lineage>
</organism>
<reference evidence="1 2" key="1">
    <citation type="submission" date="2016-11" db="EMBL/GenBank/DDBJ databases">
        <authorList>
            <person name="Jaros S."/>
            <person name="Januszkiewicz K."/>
            <person name="Wedrychowicz H."/>
        </authorList>
    </citation>
    <scope>NUCLEOTIDE SEQUENCE [LARGE SCALE GENOMIC DNA]</scope>
    <source>
        <strain evidence="1 2">DSM 21425</strain>
    </source>
</reference>
<evidence type="ECO:0000313" key="2">
    <source>
        <dbReference type="Proteomes" id="UP000184225"/>
    </source>
</evidence>
<sequence>MYTKKTFTIQQIKKALINCCIHNNSAAFIPYLLSNNVEVSSPNKSRFYSCFKSFLYCAHKNKEGNLTLKIEKYKWVNDENIVYYNFYDEVHTYDRVSFEIKETNNKLHIDTMPF</sequence>
<dbReference type="AlphaFoldDB" id="A0A1M6CIF6"/>
<keyword evidence="2" id="KW-1185">Reference proteome</keyword>